<accession>A0AAD6Y0F9</accession>
<dbReference type="Gene3D" id="3.40.50.300">
    <property type="entry name" value="P-loop containing nucleotide triphosphate hydrolases"/>
    <property type="match status" value="1"/>
</dbReference>
<comment type="caution">
    <text evidence="4">The sequence shown here is derived from an EMBL/GenBank/DDBJ whole genome shotgun (WGS) entry which is preliminary data.</text>
</comment>
<protein>
    <recommendedName>
        <fullName evidence="3">G domain-containing protein</fullName>
    </recommendedName>
</protein>
<proteinExistence type="predicted"/>
<dbReference type="InterPro" id="IPR027417">
    <property type="entry name" value="P-loop_NTPase"/>
</dbReference>
<gene>
    <name evidence="4" type="ORF">GGX14DRAFT_588634</name>
</gene>
<dbReference type="SUPFAM" id="SSF52540">
    <property type="entry name" value="P-loop containing nucleoside triphosphate hydrolases"/>
    <property type="match status" value="1"/>
</dbReference>
<feature type="domain" description="G" evidence="3">
    <location>
        <begin position="22"/>
        <end position="147"/>
    </location>
</feature>
<evidence type="ECO:0000259" key="3">
    <source>
        <dbReference type="Pfam" id="PF01926"/>
    </source>
</evidence>
<evidence type="ECO:0000256" key="1">
    <source>
        <dbReference type="SAM" id="Coils"/>
    </source>
</evidence>
<dbReference type="EMBL" id="JARJCW010000108">
    <property type="protein sequence ID" value="KAJ7193412.1"/>
    <property type="molecule type" value="Genomic_DNA"/>
</dbReference>
<evidence type="ECO:0000313" key="5">
    <source>
        <dbReference type="Proteomes" id="UP001219525"/>
    </source>
</evidence>
<feature type="transmembrane region" description="Helical" evidence="2">
    <location>
        <begin position="343"/>
        <end position="363"/>
    </location>
</feature>
<evidence type="ECO:0000256" key="2">
    <source>
        <dbReference type="SAM" id="Phobius"/>
    </source>
</evidence>
<evidence type="ECO:0000313" key="4">
    <source>
        <dbReference type="EMBL" id="KAJ7193412.1"/>
    </source>
</evidence>
<sequence length="472" mass="52959">MPPPKTLHFGMQEILDQCPRFRVLVVGRSGVGKSSLINHAFGVAMKSVSHQERGQCDINVEITSTQNPLFVLHDSMGFEPGQIENFVTAKNFLESRSGKDVALKDRVHAIWLCIQVPVAGKRVFETGDEEFLKLASATQVPIVVVFTQFDKLVNRMEQELTDEEEQMLEEQITELCLQRAVAEFDRACVGPLKRINPKLTGLAGNQYSNPDRDALADLVQTTRNLVERHVEGEVWIVSAMAQRASARVKLNASIEVGMKGYWTGLASNTKFLNKTLEQCLHTVHEDITESWNFYDPKDLLNGSKFLKKIKILAQLVTPDLAEAKSWFENLDDIQGLAGMATTIIAASAVGPAVAAIGLSLWFIKWVANAYNKTPETLRCFMGYIIDLTLVMEQLFLVVLSIRPSRALTEDDIDVALENYKNSEIALVHREIRKYANKATWAEILQSNKAEEKVKELIGRYSVDYEREKSSTP</sequence>
<reference evidence="4" key="1">
    <citation type="submission" date="2023-03" db="EMBL/GenBank/DDBJ databases">
        <title>Massive genome expansion in bonnet fungi (Mycena s.s.) driven by repeated elements and novel gene families across ecological guilds.</title>
        <authorList>
            <consortium name="Lawrence Berkeley National Laboratory"/>
            <person name="Harder C.B."/>
            <person name="Miyauchi S."/>
            <person name="Viragh M."/>
            <person name="Kuo A."/>
            <person name="Thoen E."/>
            <person name="Andreopoulos B."/>
            <person name="Lu D."/>
            <person name="Skrede I."/>
            <person name="Drula E."/>
            <person name="Henrissat B."/>
            <person name="Morin E."/>
            <person name="Kohler A."/>
            <person name="Barry K."/>
            <person name="LaButti K."/>
            <person name="Morin E."/>
            <person name="Salamov A."/>
            <person name="Lipzen A."/>
            <person name="Mereny Z."/>
            <person name="Hegedus B."/>
            <person name="Baldrian P."/>
            <person name="Stursova M."/>
            <person name="Weitz H."/>
            <person name="Taylor A."/>
            <person name="Grigoriev I.V."/>
            <person name="Nagy L.G."/>
            <person name="Martin F."/>
            <person name="Kauserud H."/>
        </authorList>
    </citation>
    <scope>NUCLEOTIDE SEQUENCE</scope>
    <source>
        <strain evidence="4">9144</strain>
    </source>
</reference>
<dbReference type="Proteomes" id="UP001219525">
    <property type="component" value="Unassembled WGS sequence"/>
</dbReference>
<dbReference type="AlphaFoldDB" id="A0AAD6Y0F9"/>
<keyword evidence="2" id="KW-1133">Transmembrane helix</keyword>
<dbReference type="InterPro" id="IPR006073">
    <property type="entry name" value="GTP-bd"/>
</dbReference>
<dbReference type="CDD" id="cd00882">
    <property type="entry name" value="Ras_like_GTPase"/>
    <property type="match status" value="1"/>
</dbReference>
<feature type="coiled-coil region" evidence="1">
    <location>
        <begin position="146"/>
        <end position="173"/>
    </location>
</feature>
<dbReference type="GO" id="GO:0005525">
    <property type="term" value="F:GTP binding"/>
    <property type="evidence" value="ECO:0007669"/>
    <property type="project" value="InterPro"/>
</dbReference>
<name>A0AAD6Y0F9_9AGAR</name>
<keyword evidence="2" id="KW-0472">Membrane</keyword>
<organism evidence="4 5">
    <name type="scientific">Mycena pura</name>
    <dbReference type="NCBI Taxonomy" id="153505"/>
    <lineage>
        <taxon>Eukaryota</taxon>
        <taxon>Fungi</taxon>
        <taxon>Dikarya</taxon>
        <taxon>Basidiomycota</taxon>
        <taxon>Agaricomycotina</taxon>
        <taxon>Agaricomycetes</taxon>
        <taxon>Agaricomycetidae</taxon>
        <taxon>Agaricales</taxon>
        <taxon>Marasmiineae</taxon>
        <taxon>Mycenaceae</taxon>
        <taxon>Mycena</taxon>
    </lineage>
</organism>
<keyword evidence="1" id="KW-0175">Coiled coil</keyword>
<dbReference type="Pfam" id="PF01926">
    <property type="entry name" value="MMR_HSR1"/>
    <property type="match status" value="1"/>
</dbReference>
<keyword evidence="5" id="KW-1185">Reference proteome</keyword>
<keyword evidence="2" id="KW-0812">Transmembrane</keyword>